<name>A0A261F4U7_9BIFI</name>
<dbReference type="Proteomes" id="UP000216454">
    <property type="component" value="Unassembled WGS sequence"/>
</dbReference>
<keyword evidence="2" id="KW-1185">Reference proteome</keyword>
<protein>
    <submittedName>
        <fullName evidence="1">Uncharacterized protein</fullName>
    </submittedName>
</protein>
<sequence length="37" mass="3968">MRTGKHAEAPFDRITGYGVSDILGNCKSHAHPCRVAA</sequence>
<organism evidence="1 2">
    <name type="scientific">Pseudoscardovia suis</name>
    <dbReference type="NCBI Taxonomy" id="987063"/>
    <lineage>
        <taxon>Bacteria</taxon>
        <taxon>Bacillati</taxon>
        <taxon>Actinomycetota</taxon>
        <taxon>Actinomycetes</taxon>
        <taxon>Bifidobacteriales</taxon>
        <taxon>Bifidobacteriaceae</taxon>
        <taxon>Pseudoscardovia</taxon>
    </lineage>
</organism>
<dbReference type="EMBL" id="MWWQ01000001">
    <property type="protein sequence ID" value="OZG53936.1"/>
    <property type="molecule type" value="Genomic_DNA"/>
</dbReference>
<gene>
    <name evidence="1" type="ORF">PSSU_0039</name>
</gene>
<dbReference type="AlphaFoldDB" id="A0A261F4U7"/>
<evidence type="ECO:0000313" key="1">
    <source>
        <dbReference type="EMBL" id="OZG53936.1"/>
    </source>
</evidence>
<evidence type="ECO:0000313" key="2">
    <source>
        <dbReference type="Proteomes" id="UP000216454"/>
    </source>
</evidence>
<comment type="caution">
    <text evidence="1">The sequence shown here is derived from an EMBL/GenBank/DDBJ whole genome shotgun (WGS) entry which is preliminary data.</text>
</comment>
<accession>A0A261F4U7</accession>
<reference evidence="1 2" key="1">
    <citation type="journal article" date="2017" name="BMC Genomics">
        <title>Comparative genomic and phylogenomic analyses of the Bifidobacteriaceae family.</title>
        <authorList>
            <person name="Lugli G.A."/>
            <person name="Milani C."/>
            <person name="Turroni F."/>
            <person name="Duranti S."/>
            <person name="Mancabelli L."/>
            <person name="Mangifesta M."/>
            <person name="Ferrario C."/>
            <person name="Modesto M."/>
            <person name="Mattarelli P."/>
            <person name="Jiri K."/>
            <person name="van Sinderen D."/>
            <person name="Ventura M."/>
        </authorList>
    </citation>
    <scope>NUCLEOTIDE SEQUENCE [LARGE SCALE GENOMIC DNA]</scope>
    <source>
        <strain evidence="1 2">DSM 24744</strain>
    </source>
</reference>
<proteinExistence type="predicted"/>